<dbReference type="Proteomes" id="UP000273675">
    <property type="component" value="Unassembled WGS sequence"/>
</dbReference>
<sequence length="146" mass="15617">MTSSQPLSRDALKAQAKRLRKALEAEGNFVSHSEALELLARQMGYRDWNTLSAAAGNRPDTPLAVGGRVSGHYLGQAFQADIIGLQSIAGGAGGWRVSLALDEAVDVVKFDSFSAFRQRINGTIGRDGRSVAHTSDGTPHLQLSLR</sequence>
<gene>
    <name evidence="3" type="ORF">C7435_0470</name>
</gene>
<dbReference type="EMBL" id="RBIM01000001">
    <property type="protein sequence ID" value="RKR04027.1"/>
    <property type="molecule type" value="Genomic_DNA"/>
</dbReference>
<name>A0A495DM68_9PROT</name>
<reference evidence="3 4" key="1">
    <citation type="submission" date="2018-10" db="EMBL/GenBank/DDBJ databases">
        <title>Genomic Encyclopedia of Type Strains, Phase IV (KMG-IV): sequencing the most valuable type-strain genomes for metagenomic binning, comparative biology and taxonomic classification.</title>
        <authorList>
            <person name="Goeker M."/>
        </authorList>
    </citation>
    <scope>NUCLEOTIDE SEQUENCE [LARGE SCALE GENOMIC DNA]</scope>
    <source>
        <strain evidence="3 4">DSM 4734</strain>
    </source>
</reference>
<evidence type="ECO:0000256" key="1">
    <source>
        <dbReference type="SAM" id="MobiDB-lite"/>
    </source>
</evidence>
<accession>A0A495DM68</accession>
<proteinExistence type="predicted"/>
<feature type="domain" description="Glyoxalase-related protein" evidence="2">
    <location>
        <begin position="4"/>
        <end position="144"/>
    </location>
</feature>
<dbReference type="AlphaFoldDB" id="A0A495DM68"/>
<evidence type="ECO:0000259" key="2">
    <source>
        <dbReference type="Pfam" id="PF20066"/>
    </source>
</evidence>
<dbReference type="InterPro" id="IPR045517">
    <property type="entry name" value="Glyoxalase_8"/>
</dbReference>
<dbReference type="Pfam" id="PF20066">
    <property type="entry name" value="Glyoxalase_8"/>
    <property type="match status" value="1"/>
</dbReference>
<feature type="region of interest" description="Disordered" evidence="1">
    <location>
        <begin position="127"/>
        <end position="146"/>
    </location>
</feature>
<evidence type="ECO:0000313" key="4">
    <source>
        <dbReference type="Proteomes" id="UP000273675"/>
    </source>
</evidence>
<protein>
    <recommendedName>
        <fullName evidence="2">Glyoxalase-related protein domain-containing protein</fullName>
    </recommendedName>
</protein>
<dbReference type="RefSeq" id="WP_121209869.1">
    <property type="nucleotide sequence ID" value="NZ_RBIM01000001.1"/>
</dbReference>
<evidence type="ECO:0000313" key="3">
    <source>
        <dbReference type="EMBL" id="RKR04027.1"/>
    </source>
</evidence>
<dbReference type="OrthoDB" id="7350221at2"/>
<comment type="caution">
    <text evidence="3">The sequence shown here is derived from an EMBL/GenBank/DDBJ whole genome shotgun (WGS) entry which is preliminary data.</text>
</comment>
<organism evidence="3 4">
    <name type="scientific">Maricaulis maris</name>
    <dbReference type="NCBI Taxonomy" id="74318"/>
    <lineage>
        <taxon>Bacteria</taxon>
        <taxon>Pseudomonadati</taxon>
        <taxon>Pseudomonadota</taxon>
        <taxon>Alphaproteobacteria</taxon>
        <taxon>Maricaulales</taxon>
        <taxon>Maricaulaceae</taxon>
        <taxon>Maricaulis</taxon>
    </lineage>
</organism>